<protein>
    <submittedName>
        <fullName evidence="9">Cytochrome P450</fullName>
    </submittedName>
</protein>
<evidence type="ECO:0000256" key="6">
    <source>
        <dbReference type="PIRSR" id="PIRSR602403-1"/>
    </source>
</evidence>
<feature type="transmembrane region" description="Helical" evidence="8">
    <location>
        <begin position="291"/>
        <end position="315"/>
    </location>
</feature>
<dbReference type="SUPFAM" id="SSF48264">
    <property type="entry name" value="Cytochrome P450"/>
    <property type="match status" value="1"/>
</dbReference>
<evidence type="ECO:0000256" key="7">
    <source>
        <dbReference type="RuleBase" id="RU000461"/>
    </source>
</evidence>
<dbReference type="VEuPathDB" id="FungiDB:CC1G_01643"/>
<dbReference type="GO" id="GO:0005506">
    <property type="term" value="F:iron ion binding"/>
    <property type="evidence" value="ECO:0007669"/>
    <property type="project" value="InterPro"/>
</dbReference>
<keyword evidence="7" id="KW-0503">Monooxygenase</keyword>
<keyword evidence="5 6" id="KW-0408">Iron</keyword>
<organism evidence="9 10">
    <name type="scientific">Coprinopsis cinerea (strain Okayama-7 / 130 / ATCC MYA-4618 / FGSC 9003)</name>
    <name type="common">Inky cap fungus</name>
    <name type="synonym">Hormographiella aspergillata</name>
    <dbReference type="NCBI Taxonomy" id="240176"/>
    <lineage>
        <taxon>Eukaryota</taxon>
        <taxon>Fungi</taxon>
        <taxon>Dikarya</taxon>
        <taxon>Basidiomycota</taxon>
        <taxon>Agaricomycotina</taxon>
        <taxon>Agaricomycetes</taxon>
        <taxon>Agaricomycetidae</taxon>
        <taxon>Agaricales</taxon>
        <taxon>Agaricineae</taxon>
        <taxon>Psathyrellaceae</taxon>
        <taxon>Coprinopsis</taxon>
    </lineage>
</organism>
<dbReference type="GeneID" id="6010470"/>
<comment type="similarity">
    <text evidence="2 7">Belongs to the cytochrome P450 family.</text>
</comment>
<accession>A8NIC4</accession>
<evidence type="ECO:0000313" key="10">
    <source>
        <dbReference type="Proteomes" id="UP000001861"/>
    </source>
</evidence>
<dbReference type="InParanoid" id="A8NIC4"/>
<dbReference type="Proteomes" id="UP000001861">
    <property type="component" value="Unassembled WGS sequence"/>
</dbReference>
<dbReference type="eggNOG" id="KOG0684">
    <property type="taxonomic scope" value="Eukaryota"/>
</dbReference>
<dbReference type="AlphaFoldDB" id="A8NIC4"/>
<evidence type="ECO:0000256" key="2">
    <source>
        <dbReference type="ARBA" id="ARBA00010617"/>
    </source>
</evidence>
<dbReference type="InterPro" id="IPR036396">
    <property type="entry name" value="Cyt_P450_sf"/>
</dbReference>
<evidence type="ECO:0000256" key="5">
    <source>
        <dbReference type="ARBA" id="ARBA00023004"/>
    </source>
</evidence>
<name>A8NIC4_COPC7</name>
<reference evidence="9 10" key="1">
    <citation type="journal article" date="2010" name="Proc. Natl. Acad. Sci. U.S.A.">
        <title>Insights into evolution of multicellular fungi from the assembled chromosomes of the mushroom Coprinopsis cinerea (Coprinus cinereus).</title>
        <authorList>
            <person name="Stajich J.E."/>
            <person name="Wilke S.K."/>
            <person name="Ahren D."/>
            <person name="Au C.H."/>
            <person name="Birren B.W."/>
            <person name="Borodovsky M."/>
            <person name="Burns C."/>
            <person name="Canback B."/>
            <person name="Casselton L.A."/>
            <person name="Cheng C.K."/>
            <person name="Deng J."/>
            <person name="Dietrich F.S."/>
            <person name="Fargo D.C."/>
            <person name="Farman M.L."/>
            <person name="Gathman A.C."/>
            <person name="Goldberg J."/>
            <person name="Guigo R."/>
            <person name="Hoegger P.J."/>
            <person name="Hooker J.B."/>
            <person name="Huggins A."/>
            <person name="James T.Y."/>
            <person name="Kamada T."/>
            <person name="Kilaru S."/>
            <person name="Kodira C."/>
            <person name="Kues U."/>
            <person name="Kupfer D."/>
            <person name="Kwan H.S."/>
            <person name="Lomsadze A."/>
            <person name="Li W."/>
            <person name="Lilly W.W."/>
            <person name="Ma L.J."/>
            <person name="Mackey A.J."/>
            <person name="Manning G."/>
            <person name="Martin F."/>
            <person name="Muraguchi H."/>
            <person name="Natvig D.O."/>
            <person name="Palmerini H."/>
            <person name="Ramesh M.A."/>
            <person name="Rehmeyer C.J."/>
            <person name="Roe B.A."/>
            <person name="Shenoy N."/>
            <person name="Stanke M."/>
            <person name="Ter-Hovhannisyan V."/>
            <person name="Tunlid A."/>
            <person name="Velagapudi R."/>
            <person name="Vision T.J."/>
            <person name="Zeng Q."/>
            <person name="Zolan M.E."/>
            <person name="Pukkila P.J."/>
        </authorList>
    </citation>
    <scope>NUCLEOTIDE SEQUENCE [LARGE SCALE GENOMIC DNA]</scope>
    <source>
        <strain evidence="10">Okayama-7 / 130 / ATCC MYA-4618 / FGSC 9003</strain>
    </source>
</reference>
<evidence type="ECO:0000256" key="3">
    <source>
        <dbReference type="ARBA" id="ARBA00022723"/>
    </source>
</evidence>
<dbReference type="GO" id="GO:0004497">
    <property type="term" value="F:monooxygenase activity"/>
    <property type="evidence" value="ECO:0007669"/>
    <property type="project" value="UniProtKB-KW"/>
</dbReference>
<keyword evidence="8" id="KW-0812">Transmembrane</keyword>
<dbReference type="RefSeq" id="XP_001833966.1">
    <property type="nucleotide sequence ID" value="XM_001833914.1"/>
</dbReference>
<dbReference type="PROSITE" id="PS00086">
    <property type="entry name" value="CYTOCHROME_P450"/>
    <property type="match status" value="1"/>
</dbReference>
<keyword evidence="8" id="KW-0472">Membrane</keyword>
<feature type="binding site" description="axial binding residue" evidence="6">
    <location>
        <position position="449"/>
    </location>
    <ligand>
        <name>heme</name>
        <dbReference type="ChEBI" id="CHEBI:30413"/>
    </ligand>
    <ligandPart>
        <name>Fe</name>
        <dbReference type="ChEBI" id="CHEBI:18248"/>
    </ligandPart>
</feature>
<dbReference type="Gene3D" id="1.10.630.10">
    <property type="entry name" value="Cytochrome P450"/>
    <property type="match status" value="1"/>
</dbReference>
<keyword evidence="3 6" id="KW-0479">Metal-binding</keyword>
<dbReference type="Pfam" id="PF00067">
    <property type="entry name" value="p450"/>
    <property type="match status" value="1"/>
</dbReference>
<dbReference type="InterPro" id="IPR002403">
    <property type="entry name" value="Cyt_P450_E_grp-IV"/>
</dbReference>
<gene>
    <name evidence="9" type="ORF">CC1G_01643</name>
</gene>
<sequence length="507" mass="56847">MAYSATQILVAGGAVWFVYQWYLFRVTKKKVDSIPTFGGDGFISSYLSGWKFLFQGHRIINEGSKKYPGRAFKVPTITTPNRWLIIVSGPELAGDVRKAGENQLNFNDYAFEGLQSKYTFGDCNTCAEEPYHVKTAREFIRAFPSRFGGVNEEVVECVAAYLPKRSEWTLCPLGKILTPIVARASNRLLVGLPLCQNEDYCALLAGLTTRTFIVANILNMLPESLKPLVGRLLSRFPTDVKKLNAYLGPLFEERRRLDKAYGSNKWEGRPNDFISALLDTVPEKFNDTKDLALRVINLNIAAIHTTVITLSFILLELAARQEYIAPIREEIESVAQEYGWTKESMSRMVKLDSFMKEVARLCVASARRKARTDYQLSDGTVIPKGFSMATAGATFHLDPEAYEHPEEFDGFRFCKDLQDSDGANLGNLRNQMVALDPNFLLFGQGRPACPGRIFAVNEIKLIVAHILVNYDIKLPNDSTSAPPPIWFAALRAPSPNAAVLFRKRQTE</sequence>
<keyword evidence="6 7" id="KW-0349">Heme</keyword>
<dbReference type="InterPro" id="IPR001128">
    <property type="entry name" value="Cyt_P450"/>
</dbReference>
<feature type="transmembrane region" description="Helical" evidence="8">
    <location>
        <begin position="6"/>
        <end position="24"/>
    </location>
</feature>
<dbReference type="GO" id="GO:0016705">
    <property type="term" value="F:oxidoreductase activity, acting on paired donors, with incorporation or reduction of molecular oxygen"/>
    <property type="evidence" value="ECO:0007669"/>
    <property type="project" value="InterPro"/>
</dbReference>
<evidence type="ECO:0000256" key="4">
    <source>
        <dbReference type="ARBA" id="ARBA00023002"/>
    </source>
</evidence>
<dbReference type="PRINTS" id="PR00465">
    <property type="entry name" value="EP450IV"/>
</dbReference>
<dbReference type="KEGG" id="cci:CC1G_01643"/>
<evidence type="ECO:0000313" key="9">
    <source>
        <dbReference type="EMBL" id="EAU87996.1"/>
    </source>
</evidence>
<comment type="caution">
    <text evidence="9">The sequence shown here is derived from an EMBL/GenBank/DDBJ whole genome shotgun (WGS) entry which is preliminary data.</text>
</comment>
<keyword evidence="4 7" id="KW-0560">Oxidoreductase</keyword>
<dbReference type="InterPro" id="IPR017972">
    <property type="entry name" value="Cyt_P450_CS"/>
</dbReference>
<comment type="cofactor">
    <cofactor evidence="1 6">
        <name>heme</name>
        <dbReference type="ChEBI" id="CHEBI:30413"/>
    </cofactor>
</comment>
<dbReference type="OMA" id="INAFNCA"/>
<dbReference type="CDD" id="cd11041">
    <property type="entry name" value="CYP503A1-like"/>
    <property type="match status" value="1"/>
</dbReference>
<proteinExistence type="inferred from homology"/>
<dbReference type="GO" id="GO:0020037">
    <property type="term" value="F:heme binding"/>
    <property type="evidence" value="ECO:0007669"/>
    <property type="project" value="InterPro"/>
</dbReference>
<dbReference type="OrthoDB" id="1844152at2759"/>
<dbReference type="EMBL" id="AACS02000010">
    <property type="protein sequence ID" value="EAU87996.1"/>
    <property type="molecule type" value="Genomic_DNA"/>
</dbReference>
<keyword evidence="8" id="KW-1133">Transmembrane helix</keyword>
<dbReference type="PANTHER" id="PTHR46206">
    <property type="entry name" value="CYTOCHROME P450"/>
    <property type="match status" value="1"/>
</dbReference>
<evidence type="ECO:0000256" key="1">
    <source>
        <dbReference type="ARBA" id="ARBA00001971"/>
    </source>
</evidence>
<keyword evidence="10" id="KW-1185">Reference proteome</keyword>
<evidence type="ECO:0000256" key="8">
    <source>
        <dbReference type="SAM" id="Phobius"/>
    </source>
</evidence>